<proteinExistence type="predicted"/>
<dbReference type="SUPFAM" id="SSF63829">
    <property type="entry name" value="Calcium-dependent phosphotriesterase"/>
    <property type="match status" value="1"/>
</dbReference>
<dbReference type="RefSeq" id="WP_289458993.1">
    <property type="nucleotide sequence ID" value="NZ_JAUCML010000006.1"/>
</dbReference>
<dbReference type="Gene3D" id="2.120.10.30">
    <property type="entry name" value="TolB, C-terminal domain"/>
    <property type="match status" value="1"/>
</dbReference>
<comment type="caution">
    <text evidence="6">The sequence shown here is derived from an EMBL/GenBank/DDBJ whole genome shotgun (WGS) entry which is preliminary data.</text>
</comment>
<gene>
    <name evidence="6" type="ORF">QUG92_10590</name>
</gene>
<dbReference type="PROSITE" id="PS50853">
    <property type="entry name" value="FN3"/>
    <property type="match status" value="1"/>
</dbReference>
<evidence type="ECO:0000259" key="5">
    <source>
        <dbReference type="PROSITE" id="PS50853"/>
    </source>
</evidence>
<keyword evidence="3" id="KW-0624">Polysaccharide degradation</keyword>
<organism evidence="6 7">
    <name type="scientific">Curtobacterium citri</name>
    <dbReference type="NCBI Taxonomy" id="3055139"/>
    <lineage>
        <taxon>Bacteria</taxon>
        <taxon>Bacillati</taxon>
        <taxon>Actinomycetota</taxon>
        <taxon>Actinomycetes</taxon>
        <taxon>Micrococcales</taxon>
        <taxon>Microbacteriaceae</taxon>
        <taxon>Curtobacterium</taxon>
    </lineage>
</organism>
<dbReference type="PANTHER" id="PTHR46708">
    <property type="entry name" value="TENASCIN"/>
    <property type="match status" value="1"/>
</dbReference>
<dbReference type="SMART" id="SM00060">
    <property type="entry name" value="FN3"/>
    <property type="match status" value="1"/>
</dbReference>
<dbReference type="InterPro" id="IPR011042">
    <property type="entry name" value="6-blade_b-propeller_TolB-like"/>
</dbReference>
<evidence type="ECO:0000256" key="4">
    <source>
        <dbReference type="SAM" id="SignalP"/>
    </source>
</evidence>
<dbReference type="Gene3D" id="2.60.40.10">
    <property type="entry name" value="Immunoglobulins"/>
    <property type="match status" value="1"/>
</dbReference>
<reference evidence="6 7" key="1">
    <citation type="submission" date="2023-06" db="EMBL/GenBank/DDBJ databases">
        <authorList>
            <person name="Feng G."/>
            <person name="Li J."/>
            <person name="Zhu H."/>
        </authorList>
    </citation>
    <scope>NUCLEOTIDE SEQUENCE [LARGE SCALE GENOMIC DNA]</scope>
    <source>
        <strain evidence="6 7">RHCKG23</strain>
    </source>
</reference>
<feature type="signal peptide" evidence="4">
    <location>
        <begin position="1"/>
        <end position="27"/>
    </location>
</feature>
<keyword evidence="7" id="KW-1185">Reference proteome</keyword>
<dbReference type="InterPro" id="IPR013783">
    <property type="entry name" value="Ig-like_fold"/>
</dbReference>
<feature type="chain" id="PRO_5046194152" evidence="4">
    <location>
        <begin position="28"/>
        <end position="424"/>
    </location>
</feature>
<evidence type="ECO:0000256" key="3">
    <source>
        <dbReference type="ARBA" id="ARBA00023326"/>
    </source>
</evidence>
<keyword evidence="1" id="KW-0677">Repeat</keyword>
<dbReference type="EMBL" id="JAUCML010000006">
    <property type="protein sequence ID" value="MDM7885554.1"/>
    <property type="molecule type" value="Genomic_DNA"/>
</dbReference>
<feature type="domain" description="Fibronectin type-III" evidence="5">
    <location>
        <begin position="31"/>
        <end position="125"/>
    </location>
</feature>
<dbReference type="SUPFAM" id="SSF49265">
    <property type="entry name" value="Fibronectin type III"/>
    <property type="match status" value="1"/>
</dbReference>
<accession>A0ABT7T9E2</accession>
<keyword evidence="3" id="KW-0119">Carbohydrate metabolism</keyword>
<keyword evidence="2" id="KW-0378">Hydrolase</keyword>
<keyword evidence="4" id="KW-0732">Signal</keyword>
<evidence type="ECO:0000313" key="7">
    <source>
        <dbReference type="Proteomes" id="UP001237823"/>
    </source>
</evidence>
<dbReference type="InterPro" id="IPR050991">
    <property type="entry name" value="ECM_Regulatory_Proteins"/>
</dbReference>
<dbReference type="InterPro" id="IPR036116">
    <property type="entry name" value="FN3_sf"/>
</dbReference>
<protein>
    <submittedName>
        <fullName evidence="6">Fibronectin type III domain-containing protein</fullName>
    </submittedName>
</protein>
<dbReference type="InterPro" id="IPR003961">
    <property type="entry name" value="FN3_dom"/>
</dbReference>
<dbReference type="Pfam" id="PF00041">
    <property type="entry name" value="fn3"/>
    <property type="match status" value="1"/>
</dbReference>
<dbReference type="PANTHER" id="PTHR46708:SF2">
    <property type="entry name" value="FIBRONECTIN TYPE-III DOMAIN-CONTAINING PROTEIN"/>
    <property type="match status" value="1"/>
</dbReference>
<evidence type="ECO:0000256" key="2">
    <source>
        <dbReference type="ARBA" id="ARBA00023295"/>
    </source>
</evidence>
<dbReference type="Proteomes" id="UP001237823">
    <property type="component" value="Unassembled WGS sequence"/>
</dbReference>
<sequence>MQRPTLLAVATAFIAVAVLTTAAPADAAPSQPSAPAHVAVTGQDDSATVTWSAGPPVRRAHVTGYTVSVTPTARHRHHSTQTVGPRTFSARFGHLAEATTYTFTVRAKSGRALSAPVSVRYTRPAAHVESLYAINEAGALVRRPVAGGTWQTITGSGSGYAVDGAGTAYVASADGHTITAYPESGGSKVVATGVSVAGRALLADDAGDLFFTQSWSIIELPHGSATTRTVGPGDVVAVSPNGWLAAQTKSAAVLVYDPSGVWQSIPGGVYNYLVALGVDTSGNVYIRNRSTGGSGYFSVDVAPTGSSSLTSLLEPDGVVALSRTDVLSALRTTTWCAAPSRASGSCTPDTRVSSLWQRTASGSVTTVPISGLDIGSDAEAAADSAGDVFVSPTDGPNTGLVRVPASGGAVEQLDTATYDELSVH</sequence>
<keyword evidence="2" id="KW-0326">Glycosidase</keyword>
<name>A0ABT7T9E2_9MICO</name>
<evidence type="ECO:0000256" key="1">
    <source>
        <dbReference type="ARBA" id="ARBA00022737"/>
    </source>
</evidence>
<dbReference type="CDD" id="cd00063">
    <property type="entry name" value="FN3"/>
    <property type="match status" value="1"/>
</dbReference>
<evidence type="ECO:0000313" key="6">
    <source>
        <dbReference type="EMBL" id="MDM7885554.1"/>
    </source>
</evidence>